<gene>
    <name evidence="3" type="primary">LOC111140859</name>
</gene>
<accession>A0A2Y9IKL9</accession>
<organism evidence="2 3">
    <name type="scientific">Enhydra lutris kenyoni</name>
    <name type="common">northern sea otter</name>
    <dbReference type="NCBI Taxonomy" id="391180"/>
    <lineage>
        <taxon>Eukaryota</taxon>
        <taxon>Metazoa</taxon>
        <taxon>Chordata</taxon>
        <taxon>Craniata</taxon>
        <taxon>Vertebrata</taxon>
        <taxon>Euteleostomi</taxon>
        <taxon>Mammalia</taxon>
        <taxon>Eutheria</taxon>
        <taxon>Laurasiatheria</taxon>
        <taxon>Carnivora</taxon>
        <taxon>Caniformia</taxon>
        <taxon>Musteloidea</taxon>
        <taxon>Mustelidae</taxon>
        <taxon>Lutrinae</taxon>
        <taxon>Enhydra</taxon>
    </lineage>
</organism>
<evidence type="ECO:0000313" key="3">
    <source>
        <dbReference type="RefSeq" id="XP_022348791.1"/>
    </source>
</evidence>
<dbReference type="Proteomes" id="UP000248482">
    <property type="component" value="Unplaced"/>
</dbReference>
<protein>
    <submittedName>
        <fullName evidence="3">HIG1 domain family member 2A, mitochondrial isoform X1</fullName>
    </submittedName>
</protein>
<dbReference type="GeneID" id="111140859"/>
<sequence>MAAPGPVTPGPPFEPAQPPVIEGFSPSIYSTQESFKEKFLRKTRENPMVPIELWTPEYWRPTAGRGLQRRNVLLPHLLCPLLRLPGHGGRPHLRPLLLPPGSEPALSAHDAHPDRCPGLHGRSHLAGSGCICYEVSILSPRPGLERYTEIVPGPRSNHRPRYLTYSFVSPDRAPYQRGRKWPNV</sequence>
<dbReference type="AlphaFoldDB" id="A0A2Y9IKL9"/>
<proteinExistence type="predicted"/>
<evidence type="ECO:0000313" key="2">
    <source>
        <dbReference type="Proteomes" id="UP000248482"/>
    </source>
</evidence>
<feature type="region of interest" description="Disordered" evidence="1">
    <location>
        <begin position="1"/>
        <end position="24"/>
    </location>
</feature>
<dbReference type="RefSeq" id="XP_022348791.1">
    <property type="nucleotide sequence ID" value="XM_022493083.1"/>
</dbReference>
<dbReference type="KEGG" id="elk:111140859"/>
<feature type="compositionally biased region" description="Pro residues" evidence="1">
    <location>
        <begin position="1"/>
        <end position="18"/>
    </location>
</feature>
<dbReference type="STRING" id="391180.A0A2Y9IKL9"/>
<evidence type="ECO:0000256" key="1">
    <source>
        <dbReference type="SAM" id="MobiDB-lite"/>
    </source>
</evidence>
<name>A0A2Y9IKL9_ENHLU</name>
<dbReference type="OrthoDB" id="6604018at2759"/>
<reference evidence="3" key="1">
    <citation type="submission" date="2025-08" db="UniProtKB">
        <authorList>
            <consortium name="RefSeq"/>
        </authorList>
    </citation>
    <scope>IDENTIFICATION</scope>
    <source>
        <tissue evidence="3">Blood</tissue>
    </source>
</reference>
<keyword evidence="2" id="KW-1185">Reference proteome</keyword>